<gene>
    <name evidence="1" type="ORF">AaE_005096</name>
</gene>
<name>A0A6A5AP70_APHAT</name>
<sequence>MMNCFEDLDALRREYDEAFKGLLDRAKHELQHTTSSLDHANAGIQSLRTENENLVRQLAGAGVRATQVDDLRFDHPSFYGRSSADEGYVIEHTLSTSSPSMQHYRGKESSSRHERRNTYRLKLAAAELQVLELSDQTAALSYLQRRVQDLEVDRAANLTLTQDNTVLRENNTELNTIAMELVARLEKDELQQSKPHHDVD</sequence>
<evidence type="ECO:0008006" key="3">
    <source>
        <dbReference type="Google" id="ProtNLM"/>
    </source>
</evidence>
<organism evidence="1 2">
    <name type="scientific">Aphanomyces astaci</name>
    <name type="common">Crayfish plague agent</name>
    <dbReference type="NCBI Taxonomy" id="112090"/>
    <lineage>
        <taxon>Eukaryota</taxon>
        <taxon>Sar</taxon>
        <taxon>Stramenopiles</taxon>
        <taxon>Oomycota</taxon>
        <taxon>Saprolegniomycetes</taxon>
        <taxon>Saprolegniales</taxon>
        <taxon>Verrucalvaceae</taxon>
        <taxon>Aphanomyces</taxon>
    </lineage>
</organism>
<dbReference type="Proteomes" id="UP000469452">
    <property type="component" value="Unassembled WGS sequence"/>
</dbReference>
<proteinExistence type="predicted"/>
<comment type="caution">
    <text evidence="1">The sequence shown here is derived from an EMBL/GenBank/DDBJ whole genome shotgun (WGS) entry which is preliminary data.</text>
</comment>
<accession>A0A6A5AP70</accession>
<protein>
    <recommendedName>
        <fullName evidence="3">Autophagy-related protein 16 domain-containing protein</fullName>
    </recommendedName>
</protein>
<dbReference type="EMBL" id="VJMI01010679">
    <property type="protein sequence ID" value="KAF0755048.1"/>
    <property type="molecule type" value="Genomic_DNA"/>
</dbReference>
<dbReference type="AlphaFoldDB" id="A0A6A5AP70"/>
<evidence type="ECO:0000313" key="2">
    <source>
        <dbReference type="Proteomes" id="UP000469452"/>
    </source>
</evidence>
<reference evidence="1 2" key="1">
    <citation type="submission" date="2019-06" db="EMBL/GenBank/DDBJ databases">
        <title>Genomics analysis of Aphanomyces spp. identifies a new class of oomycete effector associated with host adaptation.</title>
        <authorList>
            <person name="Gaulin E."/>
        </authorList>
    </citation>
    <scope>NUCLEOTIDE SEQUENCE [LARGE SCALE GENOMIC DNA]</scope>
    <source>
        <strain evidence="1 2">E</strain>
    </source>
</reference>
<dbReference type="VEuPathDB" id="FungiDB:H257_03910"/>
<evidence type="ECO:0000313" key="1">
    <source>
        <dbReference type="EMBL" id="KAF0755048.1"/>
    </source>
</evidence>